<evidence type="ECO:0000256" key="5">
    <source>
        <dbReference type="ARBA" id="ARBA00023159"/>
    </source>
</evidence>
<keyword evidence="6" id="KW-0804">Transcription</keyword>
<dbReference type="PANTHER" id="PTHR47663:SF1">
    <property type="entry name" value="XYLANOLYTIC TRANSCRIPTIONAL ACTIVATOR XLNR-RELATED"/>
    <property type="match status" value="1"/>
</dbReference>
<gene>
    <name evidence="12" type="ORF">K505DRAFT_231969</name>
</gene>
<feature type="compositionally biased region" description="Acidic residues" evidence="9">
    <location>
        <begin position="597"/>
        <end position="607"/>
    </location>
</feature>
<dbReference type="InterPro" id="IPR007219">
    <property type="entry name" value="XnlR_reg_dom"/>
</dbReference>
<dbReference type="InterPro" id="IPR036864">
    <property type="entry name" value="Zn2-C6_fun-type_DNA-bd_sf"/>
</dbReference>
<dbReference type="InterPro" id="IPR051439">
    <property type="entry name" value="XlnR/Xlr1"/>
</dbReference>
<dbReference type="GO" id="GO:0006351">
    <property type="term" value="P:DNA-templated transcription"/>
    <property type="evidence" value="ECO:0007669"/>
    <property type="project" value="InterPro"/>
</dbReference>
<dbReference type="PROSITE" id="PS50048">
    <property type="entry name" value="ZN2_CY6_FUNGAL_2"/>
    <property type="match status" value="1"/>
</dbReference>
<proteinExistence type="inferred from homology"/>
<feature type="region of interest" description="Disordered" evidence="9">
    <location>
        <begin position="772"/>
        <end position="792"/>
    </location>
</feature>
<dbReference type="Gene3D" id="4.10.240.10">
    <property type="entry name" value="Zn(2)-C6 fungal-type DNA-binding domain"/>
    <property type="match status" value="1"/>
</dbReference>
<feature type="compositionally biased region" description="Polar residues" evidence="9">
    <location>
        <begin position="615"/>
        <end position="624"/>
    </location>
</feature>
<keyword evidence="3" id="KW-0805">Transcription regulation</keyword>
<evidence type="ECO:0000259" key="11">
    <source>
        <dbReference type="PROSITE" id="PS50048"/>
    </source>
</evidence>
<comment type="similarity">
    <text evidence="8">Belongs to the xlnR/xlr1 family.</text>
</comment>
<dbReference type="SUPFAM" id="SSF57701">
    <property type="entry name" value="Zn2/Cys6 DNA-binding domain"/>
    <property type="match status" value="1"/>
</dbReference>
<keyword evidence="4" id="KW-0238">DNA-binding</keyword>
<protein>
    <recommendedName>
        <fullName evidence="11">Zn(2)-C6 fungal-type domain-containing protein</fullName>
    </recommendedName>
</protein>
<name>A0A6A6XTD3_9PLEO</name>
<keyword evidence="2" id="KW-0862">Zinc</keyword>
<evidence type="ECO:0000256" key="4">
    <source>
        <dbReference type="ARBA" id="ARBA00023125"/>
    </source>
</evidence>
<keyword evidence="10" id="KW-1133">Transmembrane helix</keyword>
<organism evidence="12 13">
    <name type="scientific">Melanomma pulvis-pyrius CBS 109.77</name>
    <dbReference type="NCBI Taxonomy" id="1314802"/>
    <lineage>
        <taxon>Eukaryota</taxon>
        <taxon>Fungi</taxon>
        <taxon>Dikarya</taxon>
        <taxon>Ascomycota</taxon>
        <taxon>Pezizomycotina</taxon>
        <taxon>Dothideomycetes</taxon>
        <taxon>Pleosporomycetidae</taxon>
        <taxon>Pleosporales</taxon>
        <taxon>Melanommataceae</taxon>
        <taxon>Melanomma</taxon>
    </lineage>
</organism>
<keyword evidence="7" id="KW-0539">Nucleus</keyword>
<dbReference type="GO" id="GO:0008270">
    <property type="term" value="F:zinc ion binding"/>
    <property type="evidence" value="ECO:0007669"/>
    <property type="project" value="InterPro"/>
</dbReference>
<evidence type="ECO:0000313" key="13">
    <source>
        <dbReference type="Proteomes" id="UP000799757"/>
    </source>
</evidence>
<dbReference type="FunFam" id="4.10.240.10:FF:000004">
    <property type="entry name" value="Xylanolytic transcriptional activator XlnR"/>
    <property type="match status" value="1"/>
</dbReference>
<feature type="region of interest" description="Disordered" evidence="9">
    <location>
        <begin position="148"/>
        <end position="237"/>
    </location>
</feature>
<dbReference type="PANTHER" id="PTHR47663">
    <property type="entry name" value="XYLANOLYTIC TRANSCRIPTIONAL ACTIVATOR XLNR-RELATED"/>
    <property type="match status" value="1"/>
</dbReference>
<feature type="domain" description="Zn(2)-C6 fungal-type" evidence="11">
    <location>
        <begin position="110"/>
        <end position="139"/>
    </location>
</feature>
<dbReference type="CDD" id="cd12148">
    <property type="entry name" value="fungal_TF_MHR"/>
    <property type="match status" value="1"/>
</dbReference>
<reference evidence="12" key="1">
    <citation type="journal article" date="2020" name="Stud. Mycol.">
        <title>101 Dothideomycetes genomes: a test case for predicting lifestyles and emergence of pathogens.</title>
        <authorList>
            <person name="Haridas S."/>
            <person name="Albert R."/>
            <person name="Binder M."/>
            <person name="Bloem J."/>
            <person name="Labutti K."/>
            <person name="Salamov A."/>
            <person name="Andreopoulos B."/>
            <person name="Baker S."/>
            <person name="Barry K."/>
            <person name="Bills G."/>
            <person name="Bluhm B."/>
            <person name="Cannon C."/>
            <person name="Castanera R."/>
            <person name="Culley D."/>
            <person name="Daum C."/>
            <person name="Ezra D."/>
            <person name="Gonzalez J."/>
            <person name="Henrissat B."/>
            <person name="Kuo A."/>
            <person name="Liang C."/>
            <person name="Lipzen A."/>
            <person name="Lutzoni F."/>
            <person name="Magnuson J."/>
            <person name="Mondo S."/>
            <person name="Nolan M."/>
            <person name="Ohm R."/>
            <person name="Pangilinan J."/>
            <person name="Park H.-J."/>
            <person name="Ramirez L."/>
            <person name="Alfaro M."/>
            <person name="Sun H."/>
            <person name="Tritt A."/>
            <person name="Yoshinaga Y."/>
            <person name="Zwiers L.-H."/>
            <person name="Turgeon B."/>
            <person name="Goodwin S."/>
            <person name="Spatafora J."/>
            <person name="Crous P."/>
            <person name="Grigoriev I."/>
        </authorList>
    </citation>
    <scope>NUCLEOTIDE SEQUENCE</scope>
    <source>
        <strain evidence="12">CBS 109.77</strain>
    </source>
</reference>
<dbReference type="SMART" id="SM00906">
    <property type="entry name" value="Fungal_trans"/>
    <property type="match status" value="1"/>
</dbReference>
<keyword evidence="13" id="KW-1185">Reference proteome</keyword>
<sequence>MSSIMHPQYTPPYHHLPNQMVDHHQHQLQHMGHSPLDTLAHTSSQYAALQFHQNRHVLPNGKGMVKPHRMPYANGPLAAAPRNQRDAMLHERSGRGSTTSGPVRRRISRACDQCNQLRTKCDGKSPCAHCMEFGLTCEYVRERKKRGKASRKDIAQQQAAAAAVANGTAAPSGDSSSGSPQSRTHSFAEDQKMPIESSQHGVEQPEGQRPLPDLPPPSLPPPGRSASMATTRGMDGAPMFQNVAPMSRTMSLGSLDAMPENSVHQIAVSSDGIHPMQPPRIQTQGLSMHNPIPEYASMDDFHRNMMHHSPHPMMQNGMHPIIPSNGMSEYADSPYSMMSPQSAHAPPNAFRMPAAESPMPGFIGNSPVSGSPGWLSLPSPSTTMYTGAPHSNAPQQLRYPVLQPLIPHLTNIMPISLACDLLELYFQSSSSAYMQPVSPYVLGYVFRKRSFLRQNSPRVCSPALLASMLWIGCLTSESPYLASSPSARSQLSEKLINLTISLLKPLVHQSPGEDASPTYSNSVASGVTLSGFGMPSQESEIGLPGGVDDVATYMHLAIVISASEYKAASLRWWNAAWSLARELKLGKEVQSTPPPEHDDDDDAPGEVDMEHMSGTHPNGQNAPVNLTEEQREERRRIWWLLFTTDRHLALCYNRPLSLLDLECEGLLQPVDDPLWQAGDFYNGDSAQYDPDSPHFRRRGPSFEVSGHSIFGFFLPLMTILGEIVDLNHARNHPRFGTFKDWDDHAAEITRQLEAYGETLQEMKIKAANEANAEAHEPMHPGTPSARSVNSSSSRVQESVMRAKIVVAYGTHVMHTLHVLLNGKWDPISLLDDNDLWISSQSFIDATGHAVSAAEALNEILEYDPDLSFMPFFFGIYLLQGSFLLLLIADKLQGEANPNVVKACETIVRAHEACITTLSTEYQRNFRKVMRSALHQAATGVSQHAEFAQQQRRRDMLSLYRWTGDGTGLAL</sequence>
<dbReference type="SMART" id="SM00066">
    <property type="entry name" value="GAL4"/>
    <property type="match status" value="1"/>
</dbReference>
<dbReference type="Proteomes" id="UP000799757">
    <property type="component" value="Unassembled WGS sequence"/>
</dbReference>
<dbReference type="Pfam" id="PF04082">
    <property type="entry name" value="Fungal_trans"/>
    <property type="match status" value="1"/>
</dbReference>
<keyword evidence="5" id="KW-0010">Activator</keyword>
<feature type="transmembrane region" description="Helical" evidence="10">
    <location>
        <begin position="868"/>
        <end position="888"/>
    </location>
</feature>
<evidence type="ECO:0000256" key="2">
    <source>
        <dbReference type="ARBA" id="ARBA00022833"/>
    </source>
</evidence>
<dbReference type="InterPro" id="IPR001138">
    <property type="entry name" value="Zn2Cys6_DnaBD"/>
</dbReference>
<dbReference type="CDD" id="cd00067">
    <property type="entry name" value="GAL4"/>
    <property type="match status" value="1"/>
</dbReference>
<dbReference type="GO" id="GO:0000981">
    <property type="term" value="F:DNA-binding transcription factor activity, RNA polymerase II-specific"/>
    <property type="evidence" value="ECO:0007669"/>
    <property type="project" value="InterPro"/>
</dbReference>
<accession>A0A6A6XTD3</accession>
<evidence type="ECO:0000256" key="10">
    <source>
        <dbReference type="SAM" id="Phobius"/>
    </source>
</evidence>
<evidence type="ECO:0000256" key="7">
    <source>
        <dbReference type="ARBA" id="ARBA00023242"/>
    </source>
</evidence>
<evidence type="ECO:0000256" key="3">
    <source>
        <dbReference type="ARBA" id="ARBA00023015"/>
    </source>
</evidence>
<dbReference type="EMBL" id="MU001772">
    <property type="protein sequence ID" value="KAF2798994.1"/>
    <property type="molecule type" value="Genomic_DNA"/>
</dbReference>
<evidence type="ECO:0000256" key="1">
    <source>
        <dbReference type="ARBA" id="ARBA00022723"/>
    </source>
</evidence>
<evidence type="ECO:0000313" key="12">
    <source>
        <dbReference type="EMBL" id="KAF2798994.1"/>
    </source>
</evidence>
<feature type="compositionally biased region" description="Pro residues" evidence="9">
    <location>
        <begin position="212"/>
        <end position="223"/>
    </location>
</feature>
<keyword evidence="1" id="KW-0479">Metal-binding</keyword>
<dbReference type="GO" id="GO:0003677">
    <property type="term" value="F:DNA binding"/>
    <property type="evidence" value="ECO:0007669"/>
    <property type="project" value="UniProtKB-KW"/>
</dbReference>
<evidence type="ECO:0000256" key="8">
    <source>
        <dbReference type="ARBA" id="ARBA00037990"/>
    </source>
</evidence>
<dbReference type="OrthoDB" id="5365785at2759"/>
<feature type="region of interest" description="Disordered" evidence="9">
    <location>
        <begin position="588"/>
        <end position="627"/>
    </location>
</feature>
<evidence type="ECO:0000256" key="9">
    <source>
        <dbReference type="SAM" id="MobiDB-lite"/>
    </source>
</evidence>
<evidence type="ECO:0000256" key="6">
    <source>
        <dbReference type="ARBA" id="ARBA00023163"/>
    </source>
</evidence>
<dbReference type="Pfam" id="PF00172">
    <property type="entry name" value="Zn_clus"/>
    <property type="match status" value="1"/>
</dbReference>
<dbReference type="AlphaFoldDB" id="A0A6A6XTD3"/>
<keyword evidence="10" id="KW-0472">Membrane</keyword>
<feature type="compositionally biased region" description="Low complexity" evidence="9">
    <location>
        <begin position="155"/>
        <end position="182"/>
    </location>
</feature>
<keyword evidence="10" id="KW-0812">Transmembrane</keyword>